<keyword evidence="2" id="KW-1185">Reference proteome</keyword>
<gene>
    <name evidence="1" type="ORF">LIER_31901</name>
</gene>
<evidence type="ECO:0000313" key="2">
    <source>
        <dbReference type="Proteomes" id="UP001454036"/>
    </source>
</evidence>
<reference evidence="1 2" key="1">
    <citation type="submission" date="2024-01" db="EMBL/GenBank/DDBJ databases">
        <title>The complete chloroplast genome sequence of Lithospermum erythrorhizon: insights into the phylogenetic relationship among Boraginaceae species and the maternal lineages of purple gromwells.</title>
        <authorList>
            <person name="Okada T."/>
            <person name="Watanabe K."/>
        </authorList>
    </citation>
    <scope>NUCLEOTIDE SEQUENCE [LARGE SCALE GENOMIC DNA]</scope>
</reference>
<name>A0AAV3RU66_LITER</name>
<sequence length="47" mass="5095">MFHANFIHPTTASWPFDSSGMDMIGQCLNQHKNTSTSSPSLITSPNG</sequence>
<protein>
    <submittedName>
        <fullName evidence="1">Uncharacterized protein</fullName>
    </submittedName>
</protein>
<dbReference type="EMBL" id="BAABME010012022">
    <property type="protein sequence ID" value="GAA0184613.1"/>
    <property type="molecule type" value="Genomic_DNA"/>
</dbReference>
<organism evidence="1 2">
    <name type="scientific">Lithospermum erythrorhizon</name>
    <name type="common">Purple gromwell</name>
    <name type="synonym">Lithospermum officinale var. erythrorhizon</name>
    <dbReference type="NCBI Taxonomy" id="34254"/>
    <lineage>
        <taxon>Eukaryota</taxon>
        <taxon>Viridiplantae</taxon>
        <taxon>Streptophyta</taxon>
        <taxon>Embryophyta</taxon>
        <taxon>Tracheophyta</taxon>
        <taxon>Spermatophyta</taxon>
        <taxon>Magnoliopsida</taxon>
        <taxon>eudicotyledons</taxon>
        <taxon>Gunneridae</taxon>
        <taxon>Pentapetalae</taxon>
        <taxon>asterids</taxon>
        <taxon>lamiids</taxon>
        <taxon>Boraginales</taxon>
        <taxon>Boraginaceae</taxon>
        <taxon>Boraginoideae</taxon>
        <taxon>Lithospermeae</taxon>
        <taxon>Lithospermum</taxon>
    </lineage>
</organism>
<comment type="caution">
    <text evidence="1">The sequence shown here is derived from an EMBL/GenBank/DDBJ whole genome shotgun (WGS) entry which is preliminary data.</text>
</comment>
<dbReference type="AlphaFoldDB" id="A0AAV3RU66"/>
<evidence type="ECO:0000313" key="1">
    <source>
        <dbReference type="EMBL" id="GAA0184613.1"/>
    </source>
</evidence>
<proteinExistence type="predicted"/>
<accession>A0AAV3RU66</accession>
<dbReference type="Proteomes" id="UP001454036">
    <property type="component" value="Unassembled WGS sequence"/>
</dbReference>